<dbReference type="OrthoDB" id="9991893at2759"/>
<proteinExistence type="predicted"/>
<comment type="caution">
    <text evidence="2">The sequence shown here is derived from an EMBL/GenBank/DDBJ whole genome shotgun (WGS) entry which is preliminary data.</text>
</comment>
<feature type="non-terminal residue" evidence="2">
    <location>
        <position position="114"/>
    </location>
</feature>
<gene>
    <name evidence="2" type="ORF">EDS130_LOCUS46706</name>
</gene>
<sequence length="114" mass="13718">AHIENQNGTLYSRVYYESTIQRYTLPYVIGHAKVVHSHWFRSALIRAVCYCTSVEDFQQERTYLELTLLINGYSLLFVETHVKHFFNHFHAQTLRFSRSQSAYDNFRQQWFTFV</sequence>
<protein>
    <recommendedName>
        <fullName evidence="1">Helix-turn-helix domain-containing protein</fullName>
    </recommendedName>
</protein>
<evidence type="ECO:0000313" key="3">
    <source>
        <dbReference type="Proteomes" id="UP000663852"/>
    </source>
</evidence>
<dbReference type="Pfam" id="PF26215">
    <property type="entry name" value="HTH_animal"/>
    <property type="match status" value="1"/>
</dbReference>
<feature type="non-terminal residue" evidence="2">
    <location>
        <position position="1"/>
    </location>
</feature>
<accession>A0A815XY50</accession>
<dbReference type="EMBL" id="CAJNOJ010003255">
    <property type="protein sequence ID" value="CAF1563519.1"/>
    <property type="molecule type" value="Genomic_DNA"/>
</dbReference>
<dbReference type="AlphaFoldDB" id="A0A815XY50"/>
<name>A0A815XY50_ADIRI</name>
<evidence type="ECO:0000313" key="2">
    <source>
        <dbReference type="EMBL" id="CAF1563519.1"/>
    </source>
</evidence>
<organism evidence="2 3">
    <name type="scientific">Adineta ricciae</name>
    <name type="common">Rotifer</name>
    <dbReference type="NCBI Taxonomy" id="249248"/>
    <lineage>
        <taxon>Eukaryota</taxon>
        <taxon>Metazoa</taxon>
        <taxon>Spiralia</taxon>
        <taxon>Gnathifera</taxon>
        <taxon>Rotifera</taxon>
        <taxon>Eurotatoria</taxon>
        <taxon>Bdelloidea</taxon>
        <taxon>Adinetida</taxon>
        <taxon>Adinetidae</taxon>
        <taxon>Adineta</taxon>
    </lineage>
</organism>
<evidence type="ECO:0000259" key="1">
    <source>
        <dbReference type="Pfam" id="PF26215"/>
    </source>
</evidence>
<dbReference type="InterPro" id="IPR058912">
    <property type="entry name" value="HTH_animal"/>
</dbReference>
<dbReference type="Proteomes" id="UP000663852">
    <property type="component" value="Unassembled WGS sequence"/>
</dbReference>
<feature type="domain" description="Helix-turn-helix" evidence="1">
    <location>
        <begin position="24"/>
        <end position="82"/>
    </location>
</feature>
<reference evidence="2" key="1">
    <citation type="submission" date="2021-02" db="EMBL/GenBank/DDBJ databases">
        <authorList>
            <person name="Nowell W R."/>
        </authorList>
    </citation>
    <scope>NUCLEOTIDE SEQUENCE</scope>
</reference>